<dbReference type="OrthoDB" id="9985933at2"/>
<reference evidence="1 4" key="2">
    <citation type="submission" date="2019-07" db="EMBL/GenBank/DDBJ databases">
        <title>Whole genome shotgun sequence of Halolactibacillus halophilus NBRC 100868.</title>
        <authorList>
            <person name="Hosoyama A."/>
            <person name="Uohara A."/>
            <person name="Ohji S."/>
            <person name="Ichikawa N."/>
        </authorList>
    </citation>
    <scope>NUCLEOTIDE SEQUENCE [LARGE SCALE GENOMIC DNA]</scope>
    <source>
        <strain evidence="1 4">NBRC 100868</strain>
    </source>
</reference>
<protein>
    <submittedName>
        <fullName evidence="2">Uncharacterized protein</fullName>
    </submittedName>
</protein>
<organism evidence="2 3">
    <name type="scientific">Halolactibacillus halophilus</name>
    <dbReference type="NCBI Taxonomy" id="306540"/>
    <lineage>
        <taxon>Bacteria</taxon>
        <taxon>Bacillati</taxon>
        <taxon>Bacillota</taxon>
        <taxon>Bacilli</taxon>
        <taxon>Bacillales</taxon>
        <taxon>Bacillaceae</taxon>
        <taxon>Halolactibacillus</taxon>
    </lineage>
</organism>
<dbReference type="EMBL" id="BJWI01000041">
    <property type="protein sequence ID" value="GEM02518.1"/>
    <property type="molecule type" value="Genomic_DNA"/>
</dbReference>
<evidence type="ECO:0000313" key="3">
    <source>
        <dbReference type="Proteomes" id="UP000242243"/>
    </source>
</evidence>
<keyword evidence="4" id="KW-1185">Reference proteome</keyword>
<sequence length="90" mass="10739">MKKRLKKKVIKQLAAKSKRMESTGEKIKPTELESRVAESIFKSEFDKFQTKEYLEQTIYSEGYLTRMQRKVKEIDNMFKSKNLLELAKKM</sequence>
<name>A0A1I5MN51_9BACI</name>
<accession>A0A1I5MN51</accession>
<dbReference type="Proteomes" id="UP000242243">
    <property type="component" value="Unassembled WGS sequence"/>
</dbReference>
<dbReference type="RefSeq" id="WP_089830468.1">
    <property type="nucleotide sequence ID" value="NZ_BJWI01000041.1"/>
</dbReference>
<evidence type="ECO:0000313" key="1">
    <source>
        <dbReference type="EMBL" id="GEM02518.1"/>
    </source>
</evidence>
<gene>
    <name evidence="1" type="ORF">HHA03_20500</name>
    <name evidence="2" type="ORF">SAMN05421839_10626</name>
</gene>
<dbReference type="STRING" id="306540.SAMN05421839_10626"/>
<proteinExistence type="predicted"/>
<evidence type="ECO:0000313" key="2">
    <source>
        <dbReference type="EMBL" id="SFP10953.1"/>
    </source>
</evidence>
<dbReference type="EMBL" id="FOXC01000006">
    <property type="protein sequence ID" value="SFP10953.1"/>
    <property type="molecule type" value="Genomic_DNA"/>
</dbReference>
<dbReference type="AlphaFoldDB" id="A0A1I5MN51"/>
<evidence type="ECO:0000313" key="4">
    <source>
        <dbReference type="Proteomes" id="UP000321547"/>
    </source>
</evidence>
<dbReference type="Proteomes" id="UP000321547">
    <property type="component" value="Unassembled WGS sequence"/>
</dbReference>
<reference evidence="2 3" key="1">
    <citation type="submission" date="2016-10" db="EMBL/GenBank/DDBJ databases">
        <authorList>
            <person name="de Groot N.N."/>
        </authorList>
    </citation>
    <scope>NUCLEOTIDE SEQUENCE [LARGE SCALE GENOMIC DNA]</scope>
    <source>
        <strain evidence="2 3">DSM 17073</strain>
    </source>
</reference>